<sequence length="55" mass="6254">MVKHSKSLVSTNQVNTPGKWKPKEKPLLQLQIFAKAIGFRHTQKNTLFSVFVSNT</sequence>
<dbReference type="AlphaFoldDB" id="A0A0P5ZAD5"/>
<name>A0A0P5ZAD5_9CRUS</name>
<reference evidence="2" key="1">
    <citation type="submission" date="2015-10" db="EMBL/GenBank/DDBJ databases">
        <title>EvidentialGene: Evidence-directed Construction of Complete mRNA Transcriptomes without Genomes.</title>
        <authorList>
            <person name="Gilbert D.G."/>
        </authorList>
    </citation>
    <scope>NUCLEOTIDE SEQUENCE</scope>
</reference>
<proteinExistence type="predicted"/>
<dbReference type="EMBL" id="GDIQ01020712">
    <property type="protein sequence ID" value="JAN74025.1"/>
    <property type="molecule type" value="Transcribed_RNA"/>
</dbReference>
<feature type="region of interest" description="Disordered" evidence="1">
    <location>
        <begin position="1"/>
        <end position="20"/>
    </location>
</feature>
<organism evidence="2">
    <name type="scientific">Daphnia magna</name>
    <dbReference type="NCBI Taxonomy" id="35525"/>
    <lineage>
        <taxon>Eukaryota</taxon>
        <taxon>Metazoa</taxon>
        <taxon>Ecdysozoa</taxon>
        <taxon>Arthropoda</taxon>
        <taxon>Crustacea</taxon>
        <taxon>Branchiopoda</taxon>
        <taxon>Diplostraca</taxon>
        <taxon>Cladocera</taxon>
        <taxon>Anomopoda</taxon>
        <taxon>Daphniidae</taxon>
        <taxon>Daphnia</taxon>
    </lineage>
</organism>
<evidence type="ECO:0000313" key="2">
    <source>
        <dbReference type="EMBL" id="JAN74025.1"/>
    </source>
</evidence>
<protein>
    <submittedName>
        <fullName evidence="2">Uncharacterized protein</fullName>
    </submittedName>
</protein>
<evidence type="ECO:0000256" key="1">
    <source>
        <dbReference type="SAM" id="MobiDB-lite"/>
    </source>
</evidence>
<accession>A0A0P5ZAD5</accession>
<feature type="compositionally biased region" description="Polar residues" evidence="1">
    <location>
        <begin position="7"/>
        <end position="16"/>
    </location>
</feature>